<comment type="caution">
    <text evidence="3">The sequence shown here is derived from an EMBL/GenBank/DDBJ whole genome shotgun (WGS) entry which is preliminary data.</text>
</comment>
<organism evidence="3 4">
    <name type="scientific">Bifidobacterium tibiigranuli</name>
    <dbReference type="NCBI Taxonomy" id="2172043"/>
    <lineage>
        <taxon>Bacteria</taxon>
        <taxon>Bacillati</taxon>
        <taxon>Actinomycetota</taxon>
        <taxon>Actinomycetes</taxon>
        <taxon>Bifidobacteriales</taxon>
        <taxon>Bifidobacteriaceae</taxon>
        <taxon>Bifidobacterium</taxon>
    </lineage>
</organism>
<protein>
    <submittedName>
        <fullName evidence="3">DUF4143 domain-containing protein</fullName>
    </submittedName>
</protein>
<evidence type="ECO:0000259" key="1">
    <source>
        <dbReference type="Pfam" id="PF13173"/>
    </source>
</evidence>
<dbReference type="InterPro" id="IPR011335">
    <property type="entry name" value="Restrct_endonuc-II-like"/>
</dbReference>
<evidence type="ECO:0000313" key="3">
    <source>
        <dbReference type="EMBL" id="KAE8128035.1"/>
    </source>
</evidence>
<dbReference type="SUPFAM" id="SSF52540">
    <property type="entry name" value="P-loop containing nucleoside triphosphate hydrolases"/>
    <property type="match status" value="1"/>
</dbReference>
<dbReference type="OrthoDB" id="9804306at2"/>
<dbReference type="InterPro" id="IPR041682">
    <property type="entry name" value="AAA_14"/>
</dbReference>
<dbReference type="Proteomes" id="UP000325415">
    <property type="component" value="Unassembled WGS sequence"/>
</dbReference>
<dbReference type="EMBL" id="QDAG01000006">
    <property type="protein sequence ID" value="KAE8128035.1"/>
    <property type="molecule type" value="Genomic_DNA"/>
</dbReference>
<proteinExistence type="predicted"/>
<dbReference type="RefSeq" id="WP_152580896.1">
    <property type="nucleotide sequence ID" value="NZ_QDAG01000006.1"/>
</dbReference>
<accession>A0A5N6S0G7</accession>
<dbReference type="GeneID" id="78127327"/>
<dbReference type="InterPro" id="IPR027417">
    <property type="entry name" value="P-loop_NTPase"/>
</dbReference>
<gene>
    <name evidence="3" type="ORF">DDE84_06480</name>
</gene>
<feature type="domain" description="AAA" evidence="1">
    <location>
        <begin position="20"/>
        <end position="153"/>
    </location>
</feature>
<dbReference type="InterPro" id="IPR025420">
    <property type="entry name" value="DUF4143"/>
</dbReference>
<keyword evidence="4" id="KW-1185">Reference proteome</keyword>
<evidence type="ECO:0000259" key="2">
    <source>
        <dbReference type="Pfam" id="PF13635"/>
    </source>
</evidence>
<dbReference type="Gene3D" id="3.40.50.300">
    <property type="entry name" value="P-loop containing nucleotide triphosphate hydrolases"/>
    <property type="match status" value="1"/>
</dbReference>
<dbReference type="SUPFAM" id="SSF52980">
    <property type="entry name" value="Restriction endonuclease-like"/>
    <property type="match status" value="1"/>
</dbReference>
<feature type="domain" description="DUF4143" evidence="2">
    <location>
        <begin position="227"/>
        <end position="386"/>
    </location>
</feature>
<dbReference type="AlphaFoldDB" id="A0A5N6S0G7"/>
<reference evidence="3 4" key="1">
    <citation type="submission" date="2018-04" db="EMBL/GenBank/DDBJ databases">
        <authorList>
            <person name="Eckel V.P."/>
            <person name="Vogel R.F."/>
        </authorList>
    </citation>
    <scope>NUCLEOTIDE SEQUENCE [LARGE SCALE GENOMIC DNA]</scope>
    <source>
        <strain evidence="4">TMW 2.1764</strain>
    </source>
</reference>
<dbReference type="Pfam" id="PF13635">
    <property type="entry name" value="DUF4143"/>
    <property type="match status" value="1"/>
</dbReference>
<dbReference type="Pfam" id="PF13173">
    <property type="entry name" value="AAA_14"/>
    <property type="match status" value="1"/>
</dbReference>
<dbReference type="PANTHER" id="PTHR33295">
    <property type="entry name" value="ATPASE"/>
    <property type="match status" value="1"/>
</dbReference>
<dbReference type="PANTHER" id="PTHR33295:SF7">
    <property type="entry name" value="ATPASE"/>
    <property type="match status" value="1"/>
</dbReference>
<name>A0A5N6S0G7_9BIFI</name>
<evidence type="ECO:0000313" key="4">
    <source>
        <dbReference type="Proteomes" id="UP000325415"/>
    </source>
</evidence>
<sequence length="456" mass="51346">MLSRKALHVLKSWKKSRSRHRALMLTGARQIGKTTLVREFARNEYAQFAELNFLTDDNAASIFAGPLDAQTIITNLTAYLRTPLEPGNTLVLLDEIQECPRARTAIKFLVEDGRFDYIETGSLLGVRTGEVTSYPVGFEEQHRMFPMDFEEFCLADGVQSETITMLREHFANRQPVSEAVHETMSRLFLAYIVVGGMPEIVQRYVDTHDIAQIVTLQHDILDLYRLDIAKYAETSDRTKIRSIFDAVPSQLDDRNRRFVLANLNKNARQNRYASGFLWLADAGVALPCYNVTAPVAPLQANAKHSLFKLFMNDTGLLCASSLDNVQFPILQGDLSINMGAITENVVAQELLAHGFTLFYFDTKRYGEVDFVIQSGAHVLPIEVKSGNDWTIHKALGNTMAVREWHLGQAYVLCKGNLRHDAGRGITYLPLYMTMFLAPERLPDSMPFNVDLSALNS</sequence>